<evidence type="ECO:0000256" key="2">
    <source>
        <dbReference type="SAM" id="SignalP"/>
    </source>
</evidence>
<accession>A0A7J6KSF6</accession>
<reference evidence="3 4" key="1">
    <citation type="submission" date="2020-04" db="EMBL/GenBank/DDBJ databases">
        <title>Perkinsus olseni comparative genomics.</title>
        <authorList>
            <person name="Bogema D.R."/>
        </authorList>
    </citation>
    <scope>NUCLEOTIDE SEQUENCE [LARGE SCALE GENOMIC DNA]</scope>
    <source>
        <strain evidence="3">ATCC PRA-179</strain>
    </source>
</reference>
<proteinExistence type="predicted"/>
<sequence length="145" mass="15375">MIRLLLVLGLIDGLAEGLSPNRGSTNATTGSGANAGQTPDEYCQSLCGSPPSSICGDKGSYCKPYGPPQNGQRVCQGLECDHYTRAHPNAHDRAYPNASFVVNFFLRMSRTNNRRTNTATGSHGGGTAAGDDQRMEHEATDATSR</sequence>
<dbReference type="Proteomes" id="UP000570595">
    <property type="component" value="Unassembled WGS sequence"/>
</dbReference>
<protein>
    <submittedName>
        <fullName evidence="3">Uncharacterized protein</fullName>
    </submittedName>
</protein>
<feature type="signal peptide" evidence="2">
    <location>
        <begin position="1"/>
        <end position="17"/>
    </location>
</feature>
<dbReference type="AlphaFoldDB" id="A0A7J6KSF6"/>
<keyword evidence="2" id="KW-0732">Signal</keyword>
<feature type="region of interest" description="Disordered" evidence="1">
    <location>
        <begin position="113"/>
        <end position="145"/>
    </location>
</feature>
<dbReference type="EMBL" id="JABAHT010001156">
    <property type="protein sequence ID" value="KAF4649990.1"/>
    <property type="molecule type" value="Genomic_DNA"/>
</dbReference>
<organism evidence="3 4">
    <name type="scientific">Perkinsus olseni</name>
    <name type="common">Perkinsus atlanticus</name>
    <dbReference type="NCBI Taxonomy" id="32597"/>
    <lineage>
        <taxon>Eukaryota</taxon>
        <taxon>Sar</taxon>
        <taxon>Alveolata</taxon>
        <taxon>Perkinsozoa</taxon>
        <taxon>Perkinsea</taxon>
        <taxon>Perkinsida</taxon>
        <taxon>Perkinsidae</taxon>
        <taxon>Perkinsus</taxon>
    </lineage>
</organism>
<evidence type="ECO:0000256" key="1">
    <source>
        <dbReference type="SAM" id="MobiDB-lite"/>
    </source>
</evidence>
<feature type="compositionally biased region" description="Basic and acidic residues" evidence="1">
    <location>
        <begin position="131"/>
        <end position="145"/>
    </location>
</feature>
<evidence type="ECO:0000313" key="4">
    <source>
        <dbReference type="Proteomes" id="UP000570595"/>
    </source>
</evidence>
<feature type="chain" id="PRO_5029783907" evidence="2">
    <location>
        <begin position="18"/>
        <end position="145"/>
    </location>
</feature>
<feature type="non-terminal residue" evidence="3">
    <location>
        <position position="1"/>
    </location>
</feature>
<gene>
    <name evidence="3" type="ORF">FOZ61_000764</name>
</gene>
<name>A0A7J6KSF6_PEROL</name>
<comment type="caution">
    <text evidence="3">The sequence shown here is derived from an EMBL/GenBank/DDBJ whole genome shotgun (WGS) entry which is preliminary data.</text>
</comment>
<evidence type="ECO:0000313" key="3">
    <source>
        <dbReference type="EMBL" id="KAF4649990.1"/>
    </source>
</evidence>